<dbReference type="OrthoDB" id="9793179at2"/>
<reference evidence="6 8" key="2">
    <citation type="submission" date="2019-11" db="EMBL/GenBank/DDBJ databases">
        <title>Draft genome sequences of five Paenibacillus species of dairy origin.</title>
        <authorList>
            <person name="Olajide A.M."/>
            <person name="Chen S."/>
            <person name="Lapointe G."/>
        </authorList>
    </citation>
    <scope>NUCLEOTIDE SEQUENCE [LARGE SCALE GENOMIC DNA]</scope>
    <source>
        <strain evidence="6 8">3CT49</strain>
    </source>
</reference>
<evidence type="ECO:0000256" key="2">
    <source>
        <dbReference type="RuleBase" id="RU362119"/>
    </source>
</evidence>
<dbReference type="PATRIC" id="fig|44252.3.peg.6286"/>
<keyword evidence="2" id="KW-0378">Hydrolase</keyword>
<dbReference type="CDD" id="cd00845">
    <property type="entry name" value="MPP_UshA_N_like"/>
    <property type="match status" value="1"/>
</dbReference>
<dbReference type="Gene3D" id="3.60.21.10">
    <property type="match status" value="1"/>
</dbReference>
<dbReference type="AlphaFoldDB" id="A0A090Y473"/>
<evidence type="ECO:0000259" key="4">
    <source>
        <dbReference type="Pfam" id="PF02872"/>
    </source>
</evidence>
<dbReference type="PRINTS" id="PR01607">
    <property type="entry name" value="APYRASEFAMLY"/>
</dbReference>
<dbReference type="PANTHER" id="PTHR11575">
    <property type="entry name" value="5'-NUCLEOTIDASE-RELATED"/>
    <property type="match status" value="1"/>
</dbReference>
<dbReference type="InterPro" id="IPR029052">
    <property type="entry name" value="Metallo-depent_PP-like"/>
</dbReference>
<feature type="domain" description="5'-Nucleotidase C-terminal" evidence="4">
    <location>
        <begin position="288"/>
        <end position="428"/>
    </location>
</feature>
<keyword evidence="1" id="KW-0732">Signal</keyword>
<dbReference type="PANTHER" id="PTHR11575:SF23">
    <property type="entry name" value="5-NUCLEOTIDASE FAMILY PROTEIN"/>
    <property type="match status" value="1"/>
</dbReference>
<sequence>MPEMDQDTLTILYTNDIHSHFDAMERIAAMIDELRAHAPGPTLLLDIGDHMDRSAVETEGTMGRANVDVLNLTGYDAVTIGNNEGLTFTPGQLEQAYAELKSPVVCGNILDKATGRPPAWMHRRLIVQKGGFTIGLVAATAAFAEFYDLLGLGALDPRETIAEDVRQLRGQVDLVIVMSHLGVTLDRELAATVPGIDLILGGHTHHLLETPEPIGSAMITAAGKFGRYLGKIVVRKNPPGQGRPLQIGGVCLEVGDGPKQGRVQAAIARNLAAAKERLSRTVAVAERSLPIEYGAESPFGNLLAQAVRRYTGSELSIVNSGQLLSGLPAGEISAGMLHERCPSPINPCRMKLSGEDILYSLEQSLLDEMKEKVIFGYGFRGKVLGSICVDGMEILYNPDAPPFRRIVEARVAGKPVEARRTYDVGTLDMFSFGVGYERLKNGSDMRFMLPDFLRDLLRLELQTDGAAENCFQKRWKKVE</sequence>
<dbReference type="Proteomes" id="UP000029278">
    <property type="component" value="Unassembled WGS sequence"/>
</dbReference>
<dbReference type="EMBL" id="JMQA01000053">
    <property type="protein sequence ID" value="KFM93011.1"/>
    <property type="molecule type" value="Genomic_DNA"/>
</dbReference>
<dbReference type="HOGENOM" id="CLU_005854_8_1_9"/>
<dbReference type="InterPro" id="IPR008334">
    <property type="entry name" value="5'-Nucleotdase_C"/>
</dbReference>
<dbReference type="Gene3D" id="3.90.780.10">
    <property type="entry name" value="5'-Nucleotidase, C-terminal domain"/>
    <property type="match status" value="1"/>
</dbReference>
<dbReference type="SUPFAM" id="SSF55816">
    <property type="entry name" value="5'-nucleotidase (syn. UDP-sugar hydrolase), C-terminal domain"/>
    <property type="match status" value="1"/>
</dbReference>
<accession>A0A090Y473</accession>
<dbReference type="GO" id="GO:0008253">
    <property type="term" value="F:5'-nucleotidase activity"/>
    <property type="evidence" value="ECO:0007669"/>
    <property type="project" value="TreeGrafter"/>
</dbReference>
<evidence type="ECO:0000313" key="5">
    <source>
        <dbReference type="EMBL" id="KFM93011.1"/>
    </source>
</evidence>
<dbReference type="STRING" id="44252.DJ90_3001"/>
<dbReference type="InterPro" id="IPR036907">
    <property type="entry name" value="5'-Nucleotdase_C_sf"/>
</dbReference>
<dbReference type="GO" id="GO:0030288">
    <property type="term" value="C:outer membrane-bounded periplasmic space"/>
    <property type="evidence" value="ECO:0007669"/>
    <property type="project" value="TreeGrafter"/>
</dbReference>
<evidence type="ECO:0000313" key="8">
    <source>
        <dbReference type="Proteomes" id="UP000442469"/>
    </source>
</evidence>
<dbReference type="GeneID" id="77008679"/>
<gene>
    <name evidence="5" type="ORF">DJ90_3001</name>
    <name evidence="6" type="ORF">GNQ08_17735</name>
</gene>
<organism evidence="5 7">
    <name type="scientific">Paenibacillus macerans</name>
    <name type="common">Bacillus macerans</name>
    <dbReference type="NCBI Taxonomy" id="44252"/>
    <lineage>
        <taxon>Bacteria</taxon>
        <taxon>Bacillati</taxon>
        <taxon>Bacillota</taxon>
        <taxon>Bacilli</taxon>
        <taxon>Bacillales</taxon>
        <taxon>Paenibacillaceae</taxon>
        <taxon>Paenibacillus</taxon>
    </lineage>
</organism>
<reference evidence="5 7" key="1">
    <citation type="submission" date="2014-04" db="EMBL/GenBank/DDBJ databases">
        <authorList>
            <person name="Bishop-Lilly K.A."/>
            <person name="Broomall S.M."/>
            <person name="Chain P.S."/>
            <person name="Chertkov O."/>
            <person name="Coyne S.R."/>
            <person name="Daligault H.E."/>
            <person name="Davenport K.W."/>
            <person name="Erkkila T."/>
            <person name="Frey K.G."/>
            <person name="Gibbons H.S."/>
            <person name="Gu W."/>
            <person name="Jaissle J."/>
            <person name="Johnson S.L."/>
            <person name="Koroleva G.I."/>
            <person name="Ladner J.T."/>
            <person name="Lo C.-C."/>
            <person name="Minogue T.D."/>
            <person name="Munk C."/>
            <person name="Palacios G.F."/>
            <person name="Redden C.L."/>
            <person name="Rosenzweig C.N."/>
            <person name="Scholz M.B."/>
            <person name="Teshima H."/>
            <person name="Xu Y."/>
        </authorList>
    </citation>
    <scope>NUCLEOTIDE SEQUENCE [LARGE SCALE GENOMIC DNA]</scope>
    <source>
        <strain evidence="5 7">8244</strain>
    </source>
</reference>
<comment type="caution">
    <text evidence="5">The sequence shown here is derived from an EMBL/GenBank/DDBJ whole genome shotgun (WGS) entry which is preliminary data.</text>
</comment>
<dbReference type="SUPFAM" id="SSF56300">
    <property type="entry name" value="Metallo-dependent phosphatases"/>
    <property type="match status" value="1"/>
</dbReference>
<evidence type="ECO:0000256" key="1">
    <source>
        <dbReference type="ARBA" id="ARBA00022729"/>
    </source>
</evidence>
<protein>
    <submittedName>
        <fullName evidence="6">Bifunctional metallophosphatase/5'-nucleotidase</fullName>
    </submittedName>
</protein>
<name>A0A090Y473_PAEMA</name>
<keyword evidence="2" id="KW-0547">Nucleotide-binding</keyword>
<evidence type="ECO:0000259" key="3">
    <source>
        <dbReference type="Pfam" id="PF00149"/>
    </source>
</evidence>
<dbReference type="Pfam" id="PF02872">
    <property type="entry name" value="5_nucleotid_C"/>
    <property type="match status" value="1"/>
</dbReference>
<dbReference type="InterPro" id="IPR006179">
    <property type="entry name" value="5_nucleotidase/apyrase"/>
</dbReference>
<evidence type="ECO:0000313" key="6">
    <source>
        <dbReference type="EMBL" id="MUG24226.1"/>
    </source>
</evidence>
<feature type="domain" description="Calcineurin-like phosphoesterase" evidence="3">
    <location>
        <begin position="10"/>
        <end position="206"/>
    </location>
</feature>
<keyword evidence="7" id="KW-1185">Reference proteome</keyword>
<dbReference type="RefSeq" id="WP_036624759.1">
    <property type="nucleotide sequence ID" value="NZ_CP086393.1"/>
</dbReference>
<proteinExistence type="inferred from homology"/>
<dbReference type="EMBL" id="WNZZ01000013">
    <property type="protein sequence ID" value="MUG24226.1"/>
    <property type="molecule type" value="Genomic_DNA"/>
</dbReference>
<dbReference type="Proteomes" id="UP000442469">
    <property type="component" value="Unassembled WGS sequence"/>
</dbReference>
<comment type="similarity">
    <text evidence="2">Belongs to the 5'-nucleotidase family.</text>
</comment>
<dbReference type="InterPro" id="IPR004843">
    <property type="entry name" value="Calcineurin-like_PHP"/>
</dbReference>
<dbReference type="GO" id="GO:0009166">
    <property type="term" value="P:nucleotide catabolic process"/>
    <property type="evidence" value="ECO:0007669"/>
    <property type="project" value="InterPro"/>
</dbReference>
<evidence type="ECO:0000313" key="7">
    <source>
        <dbReference type="Proteomes" id="UP000029278"/>
    </source>
</evidence>
<dbReference type="Pfam" id="PF00149">
    <property type="entry name" value="Metallophos"/>
    <property type="match status" value="1"/>
</dbReference>
<dbReference type="GO" id="GO:0008768">
    <property type="term" value="F:UDP-sugar diphosphatase activity"/>
    <property type="evidence" value="ECO:0007669"/>
    <property type="project" value="TreeGrafter"/>
</dbReference>
<dbReference type="GO" id="GO:0000166">
    <property type="term" value="F:nucleotide binding"/>
    <property type="evidence" value="ECO:0007669"/>
    <property type="project" value="UniProtKB-KW"/>
</dbReference>